<feature type="binding site" evidence="2">
    <location>
        <position position="186"/>
    </location>
    <ligand>
        <name>FAD</name>
        <dbReference type="ChEBI" id="CHEBI:57692"/>
    </ligand>
</feature>
<dbReference type="InterPro" id="IPR006905">
    <property type="entry name" value="Flavin_halogenase"/>
</dbReference>
<keyword evidence="2" id="KW-0285">Flavoprotein</keyword>
<name>A0A0F4PJ77_9GAMM</name>
<dbReference type="PIRSF" id="PIRSF011396">
    <property type="entry name" value="Trp_halogenase"/>
    <property type="match status" value="1"/>
</dbReference>
<evidence type="ECO:0000313" key="4">
    <source>
        <dbReference type="Proteomes" id="UP000033664"/>
    </source>
</evidence>
<dbReference type="InterPro" id="IPR033856">
    <property type="entry name" value="Trp_halogen"/>
</dbReference>
<feature type="binding site" evidence="2">
    <location>
        <position position="78"/>
    </location>
    <ligand>
        <name>7-chloro-L-tryptophan</name>
        <dbReference type="ChEBI" id="CHEBI:58713"/>
    </ligand>
</feature>
<dbReference type="EMBL" id="JXXZ01000019">
    <property type="protein sequence ID" value="KJY96173.1"/>
    <property type="molecule type" value="Genomic_DNA"/>
</dbReference>
<dbReference type="OrthoDB" id="7178350at2"/>
<feature type="binding site" evidence="2">
    <location>
        <position position="349"/>
    </location>
    <ligand>
        <name>FAD</name>
        <dbReference type="ChEBI" id="CHEBI:57692"/>
    </ligand>
</feature>
<evidence type="ECO:0000313" key="3">
    <source>
        <dbReference type="EMBL" id="KJY96173.1"/>
    </source>
</evidence>
<dbReference type="AlphaFoldDB" id="A0A0F4PJ77"/>
<dbReference type="InterPro" id="IPR036188">
    <property type="entry name" value="FAD/NAD-bd_sf"/>
</dbReference>
<dbReference type="Pfam" id="PF04820">
    <property type="entry name" value="Trp_halogenase"/>
    <property type="match status" value="1"/>
</dbReference>
<dbReference type="eggNOG" id="COG0665">
    <property type="taxonomic scope" value="Bacteria"/>
</dbReference>
<dbReference type="SUPFAM" id="SSF51905">
    <property type="entry name" value="FAD/NAD(P)-binding domain"/>
    <property type="match status" value="1"/>
</dbReference>
<dbReference type="PATRIC" id="fig|151081.8.peg.3210"/>
<dbReference type="GO" id="GO:0000166">
    <property type="term" value="F:nucleotide binding"/>
    <property type="evidence" value="ECO:0007669"/>
    <property type="project" value="UniProtKB-KW"/>
</dbReference>
<proteinExistence type="predicted"/>
<keyword evidence="4" id="KW-1185">Reference proteome</keyword>
<dbReference type="Proteomes" id="UP000033664">
    <property type="component" value="Unassembled WGS sequence"/>
</dbReference>
<keyword evidence="2" id="KW-0274">FAD</keyword>
<evidence type="ECO:0000256" key="2">
    <source>
        <dbReference type="PIRSR" id="PIRSR011396-2"/>
    </source>
</evidence>
<feature type="active site" evidence="1">
    <location>
        <position position="78"/>
    </location>
</feature>
<dbReference type="PANTHER" id="PTHR43747:SF4">
    <property type="entry name" value="FLAVIN-DEPENDENT TRYPTOPHAN HALOGENASE"/>
    <property type="match status" value="1"/>
</dbReference>
<accession>A0A0F4PJ77</accession>
<reference evidence="3 4" key="1">
    <citation type="journal article" date="2015" name="BMC Genomics">
        <title>Genome mining reveals unlocked bioactive potential of marine Gram-negative bacteria.</title>
        <authorList>
            <person name="Machado H."/>
            <person name="Sonnenschein E.C."/>
            <person name="Melchiorsen J."/>
            <person name="Gram L."/>
        </authorList>
    </citation>
    <scope>NUCLEOTIDE SEQUENCE [LARGE SCALE GENOMIC DNA]</scope>
    <source>
        <strain evidence="3 4">S3137</strain>
    </source>
</reference>
<dbReference type="GO" id="GO:0004497">
    <property type="term" value="F:monooxygenase activity"/>
    <property type="evidence" value="ECO:0007669"/>
    <property type="project" value="InterPro"/>
</dbReference>
<feature type="binding site" evidence="2">
    <location>
        <position position="345"/>
    </location>
    <ligand>
        <name>L-tryptophan</name>
        <dbReference type="ChEBI" id="CHEBI:57912"/>
    </ligand>
</feature>
<organism evidence="3 4">
    <name type="scientific">Pseudoalteromonas ruthenica</name>
    <dbReference type="NCBI Taxonomy" id="151081"/>
    <lineage>
        <taxon>Bacteria</taxon>
        <taxon>Pseudomonadati</taxon>
        <taxon>Pseudomonadota</taxon>
        <taxon>Gammaproteobacteria</taxon>
        <taxon>Alteromonadales</taxon>
        <taxon>Pseudoalteromonadaceae</taxon>
        <taxon>Pseudoalteromonas</taxon>
    </lineage>
</organism>
<gene>
    <name evidence="3" type="ORF">TW72_17675</name>
</gene>
<comment type="caution">
    <text evidence="3">The sequence shown here is derived from an EMBL/GenBank/DDBJ whole genome shotgun (WGS) entry which is preliminary data.</text>
</comment>
<sequence>MKKLRKVVIVGGGTSGWLAANHIGKRLLGSDIEVCLIESPTIPTIGVGEGTVPMMVSTLQSFGISEQTFITQCDATFKQSIKFINWLDKHHHGEHNYYHHLFEYPFPNNQDVTQTWLSDTTAASFAETVSFQHMLCEHGVGPKAITQAQYTGHASYAYHLNALKFAQLLKDNAISRFNVKLLKTNVTAVKCNDEGYISELQTDDSGQVSGDFFVDCSGFSSILHRQALGVKSVDVSDQLPIDKAITAQVPISADDALPPYTLATAHQAGWIWDIALTTRRGTGFVYASDYLTKEQAYTKFERYLGQPLSGLKVREIDMKAGFAERAWHKNCVALGLAQGFVEPLEATSILLTDFSAKLLAENLPVQHHALALAAKKYNEIVDYAWRRVVDFIQLHYYLSDRQDSAFWQAMKSTDSMSVVLKERLALWQYQVPKKSDFNSKYEVFELENYLYILYGMHFKPCAHLVAKPEHKELIAMLTSYGEQLLKQLPKHRALLNNIAQHGLQKI</sequence>
<protein>
    <submittedName>
        <fullName evidence="3">Tryptophan halogenase</fullName>
    </submittedName>
</protein>
<dbReference type="Gene3D" id="3.50.50.60">
    <property type="entry name" value="FAD/NAD(P)-binding domain"/>
    <property type="match status" value="1"/>
</dbReference>
<dbReference type="InterPro" id="IPR050816">
    <property type="entry name" value="Flavin-dep_Halogenase_NPB"/>
</dbReference>
<evidence type="ECO:0000256" key="1">
    <source>
        <dbReference type="PIRSR" id="PIRSR011396-1"/>
    </source>
</evidence>
<dbReference type="GeneID" id="58230328"/>
<feature type="binding site" evidence="2">
    <location>
        <position position="336"/>
    </location>
    <ligand>
        <name>FAD</name>
        <dbReference type="ChEBI" id="CHEBI:57692"/>
    </ligand>
</feature>
<keyword evidence="2" id="KW-0547">Nucleotide-binding</keyword>
<dbReference type="RefSeq" id="WP_045980306.1">
    <property type="nucleotide sequence ID" value="NZ_JXXY01000017.1"/>
</dbReference>
<dbReference type="PANTHER" id="PTHR43747">
    <property type="entry name" value="FAD-BINDING PROTEIN"/>
    <property type="match status" value="1"/>
</dbReference>